<comment type="caution">
    <text evidence="6">The sequence shown here is derived from an EMBL/GenBank/DDBJ whole genome shotgun (WGS) entry which is preliminary data.</text>
</comment>
<dbReference type="GO" id="GO:0000976">
    <property type="term" value="F:transcription cis-regulatory region binding"/>
    <property type="evidence" value="ECO:0007669"/>
    <property type="project" value="TreeGrafter"/>
</dbReference>
<keyword evidence="4" id="KW-0804">Transcription</keyword>
<dbReference type="RefSeq" id="WP_046099409.1">
    <property type="nucleotide sequence ID" value="NZ_BKAP01000001.1"/>
</dbReference>
<dbReference type="SUPFAM" id="SSF53850">
    <property type="entry name" value="Periplasmic binding protein-like II"/>
    <property type="match status" value="1"/>
</dbReference>
<comment type="similarity">
    <text evidence="1">Belongs to the LysR transcriptional regulatory family.</text>
</comment>
<proteinExistence type="inferred from homology"/>
<organism evidence="6 7">
    <name type="scientific">Staphylococcus carnosus</name>
    <dbReference type="NCBI Taxonomy" id="1281"/>
    <lineage>
        <taxon>Bacteria</taxon>
        <taxon>Bacillati</taxon>
        <taxon>Bacillota</taxon>
        <taxon>Bacilli</taxon>
        <taxon>Bacillales</taxon>
        <taxon>Staphylococcaceae</taxon>
        <taxon>Staphylococcus</taxon>
    </lineage>
</organism>
<keyword evidence="2" id="KW-0805">Transcription regulation</keyword>
<dbReference type="GO" id="GO:0003700">
    <property type="term" value="F:DNA-binding transcription factor activity"/>
    <property type="evidence" value="ECO:0007669"/>
    <property type="project" value="InterPro"/>
</dbReference>
<evidence type="ECO:0000256" key="4">
    <source>
        <dbReference type="ARBA" id="ARBA00023163"/>
    </source>
</evidence>
<dbReference type="PANTHER" id="PTHR30126:SF40">
    <property type="entry name" value="HTH-TYPE TRANSCRIPTIONAL REGULATOR GLTR"/>
    <property type="match status" value="1"/>
</dbReference>
<dbReference type="PROSITE" id="PS50931">
    <property type="entry name" value="HTH_LYSR"/>
    <property type="match status" value="1"/>
</dbReference>
<evidence type="ECO:0000259" key="5">
    <source>
        <dbReference type="PROSITE" id="PS50931"/>
    </source>
</evidence>
<dbReference type="Proteomes" id="UP000033530">
    <property type="component" value="Unassembled WGS sequence"/>
</dbReference>
<dbReference type="Pfam" id="PF00126">
    <property type="entry name" value="HTH_1"/>
    <property type="match status" value="1"/>
</dbReference>
<dbReference type="AlphaFoldDB" id="A0AAJ0NJ28"/>
<dbReference type="Pfam" id="PF03466">
    <property type="entry name" value="LysR_substrate"/>
    <property type="match status" value="1"/>
</dbReference>
<evidence type="ECO:0000313" key="6">
    <source>
        <dbReference type="EMBL" id="KKB26411.1"/>
    </source>
</evidence>
<dbReference type="InterPro" id="IPR036388">
    <property type="entry name" value="WH-like_DNA-bd_sf"/>
</dbReference>
<evidence type="ECO:0000313" key="7">
    <source>
        <dbReference type="Proteomes" id="UP000033530"/>
    </source>
</evidence>
<dbReference type="SUPFAM" id="SSF46785">
    <property type="entry name" value="Winged helix' DNA-binding domain"/>
    <property type="match status" value="1"/>
</dbReference>
<dbReference type="EMBL" id="LAIU01000001">
    <property type="protein sequence ID" value="KKB26411.1"/>
    <property type="molecule type" value="Genomic_DNA"/>
</dbReference>
<dbReference type="InterPro" id="IPR005119">
    <property type="entry name" value="LysR_subst-bd"/>
</dbReference>
<evidence type="ECO:0000256" key="1">
    <source>
        <dbReference type="ARBA" id="ARBA00009437"/>
    </source>
</evidence>
<protein>
    <submittedName>
        <fullName evidence="6">LysR family transcriptional regulator</fullName>
    </submittedName>
</protein>
<keyword evidence="3" id="KW-0238">DNA-binding</keyword>
<dbReference type="InterPro" id="IPR000847">
    <property type="entry name" value="LysR_HTH_N"/>
</dbReference>
<reference evidence="6 7" key="1">
    <citation type="submission" date="2015-03" db="EMBL/GenBank/DDBJ databases">
        <title>Draft Genome Sequence of S. carnosus subsp. utilis LTH 7013, Isolated from South Tirolean Ham.</title>
        <authorList>
            <person name="Mueller A."/>
            <person name="Huptas C."/>
            <person name="Wenning M."/>
            <person name="Weiss A."/>
            <person name="Schmidt H."/>
        </authorList>
    </citation>
    <scope>NUCLEOTIDE SEQUENCE [LARGE SCALE GENOMIC DNA]</scope>
    <source>
        <strain evidence="6 7">LTH7013</strain>
    </source>
</reference>
<gene>
    <name evidence="6" type="ORF">VV61_02675</name>
</gene>
<evidence type="ECO:0000256" key="2">
    <source>
        <dbReference type="ARBA" id="ARBA00023015"/>
    </source>
</evidence>
<dbReference type="Gene3D" id="1.10.10.10">
    <property type="entry name" value="Winged helix-like DNA-binding domain superfamily/Winged helix DNA-binding domain"/>
    <property type="match status" value="1"/>
</dbReference>
<evidence type="ECO:0000256" key="3">
    <source>
        <dbReference type="ARBA" id="ARBA00023125"/>
    </source>
</evidence>
<dbReference type="Gene3D" id="3.40.190.290">
    <property type="match status" value="1"/>
</dbReference>
<dbReference type="PRINTS" id="PR00039">
    <property type="entry name" value="HTHLYSR"/>
</dbReference>
<feature type="domain" description="HTH lysR-type" evidence="5">
    <location>
        <begin position="1"/>
        <end position="56"/>
    </location>
</feature>
<dbReference type="InterPro" id="IPR036390">
    <property type="entry name" value="WH_DNA-bd_sf"/>
</dbReference>
<dbReference type="PANTHER" id="PTHR30126">
    <property type="entry name" value="HTH-TYPE TRANSCRIPTIONAL REGULATOR"/>
    <property type="match status" value="1"/>
</dbReference>
<name>A0AAJ0NJ28_STACA</name>
<accession>A0AAJ0NJ28</accession>
<sequence length="274" mass="32201">MDPFKVLIEVVKAQSFTKAAENLYTSQPSISRDIKKLEVEYDVKVFEFKHSRMTLTSDGEKLFRYALKQKHLEEALRRDLKQAPHTISGELTIGSSYTYGEYRLAQKLADLAHQYPRLHIHVHLDNSEHVIENIKRNVIDIGIIEKEIQVNMIDSKRIEKDEMVLIRKKESQYNMDTCFVREKGSGTRVYQEEGLAQFELHPFLVEINNTTLIKHMVHDGYGFSIVSKKTLTPFDKEKLEIIPLNIERYFYLLTHTNKYMDQNMELLINKFTEE</sequence>